<evidence type="ECO:0000259" key="2">
    <source>
        <dbReference type="Pfam" id="PF01337"/>
    </source>
</evidence>
<name>A0A263D3M9_9PSEU</name>
<feature type="domain" description="Barstar (barnase inhibitor)" evidence="2">
    <location>
        <begin position="46"/>
        <end position="142"/>
    </location>
</feature>
<dbReference type="SUPFAM" id="SSF52038">
    <property type="entry name" value="Barstar-related"/>
    <property type="match status" value="1"/>
</dbReference>
<evidence type="ECO:0000256" key="1">
    <source>
        <dbReference type="ARBA" id="ARBA00006845"/>
    </source>
</evidence>
<comment type="similarity">
    <text evidence="1">Belongs to the barstar family.</text>
</comment>
<organism evidence="3 4">
    <name type="scientific">Amycolatopsis antarctica</name>
    <dbReference type="NCBI Taxonomy" id="1854586"/>
    <lineage>
        <taxon>Bacteria</taxon>
        <taxon>Bacillati</taxon>
        <taxon>Actinomycetota</taxon>
        <taxon>Actinomycetes</taxon>
        <taxon>Pseudonocardiales</taxon>
        <taxon>Pseudonocardiaceae</taxon>
        <taxon>Amycolatopsis</taxon>
    </lineage>
</organism>
<reference evidence="3 4" key="1">
    <citation type="submission" date="2017-07" db="EMBL/GenBank/DDBJ databases">
        <title>Amycolatopsis antarcticus sp. nov., isolated from the surface of an Antarcticus brown macroalga.</title>
        <authorList>
            <person name="Wang J."/>
            <person name="Leiva S."/>
            <person name="Huang J."/>
            <person name="Huang Y."/>
        </authorList>
    </citation>
    <scope>NUCLEOTIDE SEQUENCE [LARGE SCALE GENOMIC DNA]</scope>
    <source>
        <strain evidence="3 4">AU-G6</strain>
    </source>
</reference>
<dbReference type="InterPro" id="IPR000468">
    <property type="entry name" value="Barstar"/>
</dbReference>
<dbReference type="InParanoid" id="A0A263D3M9"/>
<keyword evidence="4" id="KW-1185">Reference proteome</keyword>
<evidence type="ECO:0000313" key="3">
    <source>
        <dbReference type="EMBL" id="OZM72819.1"/>
    </source>
</evidence>
<dbReference type="RefSeq" id="WP_094863297.1">
    <property type="nucleotide sequence ID" value="NZ_NKYE01000007.1"/>
</dbReference>
<dbReference type="InterPro" id="IPR035905">
    <property type="entry name" value="Barstar-like_sf"/>
</dbReference>
<gene>
    <name evidence="3" type="ORF">CFN78_14535</name>
</gene>
<proteinExistence type="inferred from homology"/>
<comment type="caution">
    <text evidence="3">The sequence shown here is derived from an EMBL/GenBank/DDBJ whole genome shotgun (WGS) entry which is preliminary data.</text>
</comment>
<dbReference type="OrthoDB" id="5184890at2"/>
<dbReference type="AlphaFoldDB" id="A0A263D3M9"/>
<evidence type="ECO:0000313" key="4">
    <source>
        <dbReference type="Proteomes" id="UP000242444"/>
    </source>
</evidence>
<dbReference type="Gene3D" id="3.30.370.10">
    <property type="entry name" value="Barstar-like"/>
    <property type="match status" value="1"/>
</dbReference>
<accession>A0A263D3M9</accession>
<protein>
    <submittedName>
        <fullName evidence="3">Barnase inhibitor</fullName>
    </submittedName>
</protein>
<dbReference type="Pfam" id="PF01337">
    <property type="entry name" value="Barstar"/>
    <property type="match status" value="1"/>
</dbReference>
<sequence length="179" mass="20045">MSAFESDSDRTHPFDFLIIQDKFISLFSDADFLAATVARLDALGYQLVVLDAALWMDSGAVCRDFAVALGFPRQDERSLDALEDYFYDVAAREYGDPNATGLAVVLEHYDQFAHADPSIAQALLSLFARTARRGSLLGHRMMCLVHTDDTELSFPSIYEVPIQWASGFWPYSEESQLSE</sequence>
<dbReference type="EMBL" id="NKYE01000007">
    <property type="protein sequence ID" value="OZM72819.1"/>
    <property type="molecule type" value="Genomic_DNA"/>
</dbReference>
<dbReference type="Proteomes" id="UP000242444">
    <property type="component" value="Unassembled WGS sequence"/>
</dbReference>